<dbReference type="AlphaFoldDB" id="A0A1E7F2D4"/>
<dbReference type="GO" id="GO:0061133">
    <property type="term" value="F:endopeptidase activator activity"/>
    <property type="evidence" value="ECO:0007669"/>
    <property type="project" value="TreeGrafter"/>
</dbReference>
<dbReference type="GO" id="GO:0008537">
    <property type="term" value="C:proteasome activator complex"/>
    <property type="evidence" value="ECO:0007669"/>
    <property type="project" value="InterPro"/>
</dbReference>
<dbReference type="GO" id="GO:2000045">
    <property type="term" value="P:regulation of G1/S transition of mitotic cell cycle"/>
    <property type="evidence" value="ECO:0007669"/>
    <property type="project" value="TreeGrafter"/>
</dbReference>
<organism evidence="5 6">
    <name type="scientific">Fragilariopsis cylindrus CCMP1102</name>
    <dbReference type="NCBI Taxonomy" id="635003"/>
    <lineage>
        <taxon>Eukaryota</taxon>
        <taxon>Sar</taxon>
        <taxon>Stramenopiles</taxon>
        <taxon>Ochrophyta</taxon>
        <taxon>Bacillariophyta</taxon>
        <taxon>Bacillariophyceae</taxon>
        <taxon>Bacillariophycidae</taxon>
        <taxon>Bacillariales</taxon>
        <taxon>Bacillariaceae</taxon>
        <taxon>Fragilariopsis</taxon>
    </lineage>
</organism>
<feature type="domain" description="Proteasome activator PA28 C-terminal" evidence="4">
    <location>
        <begin position="57"/>
        <end position="139"/>
    </location>
</feature>
<sequence length="241" mass="26209">MSLFKKFKNESETQAMELLNSSVANVEEMKKMYSSLFPYSKLSDASKDFKASATSATNEKVALAVSATLDMVSEQSIVLDKLEHFITLHVPKIEDGGNFGVGVQLDLVKKLGEMKESATKSTEALLGYDAARSDALGKLNLPSSSKSVTKSTSDTTTDGKKEDKSSETIEEKENTPSPSGPAYESKEKAVVAVDTLYYYKARGILGETIISFVAVMDFIDKNKDKLVEPKGKSGSSNFSMY</sequence>
<gene>
    <name evidence="5" type="ORF">FRACYDRAFT_270577</name>
</gene>
<dbReference type="KEGG" id="fcy:FRACYDRAFT_270577"/>
<dbReference type="Proteomes" id="UP000095751">
    <property type="component" value="Unassembled WGS sequence"/>
</dbReference>
<evidence type="ECO:0000256" key="3">
    <source>
        <dbReference type="SAM" id="MobiDB-lite"/>
    </source>
</evidence>
<name>A0A1E7F2D4_9STRA</name>
<keyword evidence="6" id="KW-1185">Reference proteome</keyword>
<dbReference type="SUPFAM" id="SSF47216">
    <property type="entry name" value="Proteasome activator"/>
    <property type="match status" value="1"/>
</dbReference>
<comment type="similarity">
    <text evidence="1">Belongs to the PA28 family.</text>
</comment>
<evidence type="ECO:0000256" key="1">
    <source>
        <dbReference type="ARBA" id="ARBA00005883"/>
    </source>
</evidence>
<dbReference type="InParanoid" id="A0A1E7F2D4"/>
<dbReference type="OrthoDB" id="6591885at2759"/>
<reference evidence="5 6" key="1">
    <citation type="submission" date="2016-09" db="EMBL/GenBank/DDBJ databases">
        <title>Extensive genetic diversity and differential bi-allelic expression allows diatom success in the polar Southern Ocean.</title>
        <authorList>
            <consortium name="DOE Joint Genome Institute"/>
            <person name="Mock T."/>
            <person name="Otillar R.P."/>
            <person name="Strauss J."/>
            <person name="Dupont C."/>
            <person name="Frickenhaus S."/>
            <person name="Maumus F."/>
            <person name="Mcmullan M."/>
            <person name="Sanges R."/>
            <person name="Schmutz J."/>
            <person name="Toseland A."/>
            <person name="Valas R."/>
            <person name="Veluchamy A."/>
            <person name="Ward B.J."/>
            <person name="Allen A."/>
            <person name="Barry K."/>
            <person name="Falciatore A."/>
            <person name="Ferrante M."/>
            <person name="Fortunato A.E."/>
            <person name="Gloeckner G."/>
            <person name="Gruber A."/>
            <person name="Hipkin R."/>
            <person name="Janech M."/>
            <person name="Kroth P."/>
            <person name="Leese F."/>
            <person name="Lindquist E."/>
            <person name="Lyon B.R."/>
            <person name="Martin J."/>
            <person name="Mayer C."/>
            <person name="Parker M."/>
            <person name="Quesneville H."/>
            <person name="Raymond J."/>
            <person name="Uhlig C."/>
            <person name="Valentin K.U."/>
            <person name="Worden A.Z."/>
            <person name="Armbrust E.V."/>
            <person name="Bowler C."/>
            <person name="Green B."/>
            <person name="Moulton V."/>
            <person name="Van Oosterhout C."/>
            <person name="Grigoriev I."/>
        </authorList>
    </citation>
    <scope>NUCLEOTIDE SEQUENCE [LARGE SCALE GENOMIC DNA]</scope>
    <source>
        <strain evidence="5 6">CCMP1102</strain>
    </source>
</reference>
<accession>A0A1E7F2D4</accession>
<evidence type="ECO:0000259" key="4">
    <source>
        <dbReference type="Pfam" id="PF02252"/>
    </source>
</evidence>
<evidence type="ECO:0000256" key="2">
    <source>
        <dbReference type="ARBA" id="ARBA00022942"/>
    </source>
</evidence>
<dbReference type="Pfam" id="PF02252">
    <property type="entry name" value="PA28_C"/>
    <property type="match status" value="1"/>
</dbReference>
<protein>
    <recommendedName>
        <fullName evidence="4">Proteasome activator PA28 C-terminal domain-containing protein</fullName>
    </recommendedName>
</protein>
<feature type="compositionally biased region" description="Low complexity" evidence="3">
    <location>
        <begin position="143"/>
        <end position="156"/>
    </location>
</feature>
<feature type="region of interest" description="Disordered" evidence="3">
    <location>
        <begin position="142"/>
        <end position="185"/>
    </location>
</feature>
<dbReference type="Gene3D" id="1.20.120.180">
    <property type="entry name" value="Proteasome activator pa28, C-terminal domain"/>
    <property type="match status" value="1"/>
</dbReference>
<dbReference type="GO" id="GO:0005654">
    <property type="term" value="C:nucleoplasm"/>
    <property type="evidence" value="ECO:0007669"/>
    <property type="project" value="TreeGrafter"/>
</dbReference>
<dbReference type="InterPro" id="IPR036252">
    <property type="entry name" value="Proteasome_activ_sf"/>
</dbReference>
<dbReference type="EMBL" id="KV784365">
    <property type="protein sequence ID" value="OEU12286.1"/>
    <property type="molecule type" value="Genomic_DNA"/>
</dbReference>
<dbReference type="GO" id="GO:0061136">
    <property type="term" value="P:regulation of proteasomal protein catabolic process"/>
    <property type="evidence" value="ECO:0007669"/>
    <property type="project" value="TreeGrafter"/>
</dbReference>
<dbReference type="InterPro" id="IPR036997">
    <property type="entry name" value="PA28_C_sf"/>
</dbReference>
<dbReference type="GO" id="GO:0005737">
    <property type="term" value="C:cytoplasm"/>
    <property type="evidence" value="ECO:0007669"/>
    <property type="project" value="TreeGrafter"/>
</dbReference>
<proteinExistence type="inferred from homology"/>
<evidence type="ECO:0000313" key="6">
    <source>
        <dbReference type="Proteomes" id="UP000095751"/>
    </source>
</evidence>
<dbReference type="PANTHER" id="PTHR10660:SF2">
    <property type="entry name" value="LD45860P"/>
    <property type="match status" value="1"/>
</dbReference>
<dbReference type="InterPro" id="IPR009077">
    <property type="entry name" value="Proteasome_activ_PA28"/>
</dbReference>
<feature type="compositionally biased region" description="Basic and acidic residues" evidence="3">
    <location>
        <begin position="157"/>
        <end position="174"/>
    </location>
</feature>
<evidence type="ECO:0000313" key="5">
    <source>
        <dbReference type="EMBL" id="OEU12286.1"/>
    </source>
</evidence>
<dbReference type="PANTHER" id="PTHR10660">
    <property type="entry name" value="PROTEASOME REGULATOR PA28"/>
    <property type="match status" value="1"/>
</dbReference>
<dbReference type="InterPro" id="IPR003186">
    <property type="entry name" value="PA28_C"/>
</dbReference>
<keyword evidence="2" id="KW-0647">Proteasome</keyword>